<dbReference type="RefSeq" id="WP_179425581.1">
    <property type="nucleotide sequence ID" value="NZ_JACBZP010000001.1"/>
</dbReference>
<feature type="transmembrane region" description="Helical" evidence="1">
    <location>
        <begin position="50"/>
        <end position="72"/>
    </location>
</feature>
<proteinExistence type="predicted"/>
<dbReference type="Proteomes" id="UP000539111">
    <property type="component" value="Unassembled WGS sequence"/>
</dbReference>
<dbReference type="Pfam" id="PF11755">
    <property type="entry name" value="DUF3311"/>
    <property type="match status" value="1"/>
</dbReference>
<evidence type="ECO:0008006" key="4">
    <source>
        <dbReference type="Google" id="ProtNLM"/>
    </source>
</evidence>
<name>A0A7Z0D146_9MICO</name>
<comment type="caution">
    <text evidence="2">The sequence shown here is derived from an EMBL/GenBank/DDBJ whole genome shotgun (WGS) entry which is preliminary data.</text>
</comment>
<keyword evidence="3" id="KW-1185">Reference proteome</keyword>
<protein>
    <recommendedName>
        <fullName evidence="4">DUF3311 domain-containing protein</fullName>
    </recommendedName>
</protein>
<sequence length="96" mass="10385">MATSDAPTRGPARPAPYITAGVLIAVAIVMPLCVPIYARMDPTLGGIPFFYWYQMLWVIGDAILVTIAYFVVKKEDDRRRAAVRGNAADSNGGVGR</sequence>
<keyword evidence="1" id="KW-0472">Membrane</keyword>
<dbReference type="EMBL" id="JACBZP010000001">
    <property type="protein sequence ID" value="NYI66323.1"/>
    <property type="molecule type" value="Genomic_DNA"/>
</dbReference>
<accession>A0A7Z0D146</accession>
<gene>
    <name evidence="2" type="ORF">BJY26_000629</name>
</gene>
<organism evidence="2 3">
    <name type="scientific">Spelaeicoccus albus</name>
    <dbReference type="NCBI Taxonomy" id="1280376"/>
    <lineage>
        <taxon>Bacteria</taxon>
        <taxon>Bacillati</taxon>
        <taxon>Actinomycetota</taxon>
        <taxon>Actinomycetes</taxon>
        <taxon>Micrococcales</taxon>
        <taxon>Brevibacteriaceae</taxon>
        <taxon>Spelaeicoccus</taxon>
    </lineage>
</organism>
<evidence type="ECO:0000313" key="3">
    <source>
        <dbReference type="Proteomes" id="UP000539111"/>
    </source>
</evidence>
<keyword evidence="1" id="KW-1133">Transmembrane helix</keyword>
<reference evidence="2 3" key="1">
    <citation type="submission" date="2020-07" db="EMBL/GenBank/DDBJ databases">
        <title>Sequencing the genomes of 1000 actinobacteria strains.</title>
        <authorList>
            <person name="Klenk H.-P."/>
        </authorList>
    </citation>
    <scope>NUCLEOTIDE SEQUENCE [LARGE SCALE GENOMIC DNA]</scope>
    <source>
        <strain evidence="2 3">DSM 26341</strain>
    </source>
</reference>
<evidence type="ECO:0000313" key="2">
    <source>
        <dbReference type="EMBL" id="NYI66323.1"/>
    </source>
</evidence>
<keyword evidence="1" id="KW-0812">Transmembrane</keyword>
<feature type="transmembrane region" description="Helical" evidence="1">
    <location>
        <begin position="17"/>
        <end position="38"/>
    </location>
</feature>
<dbReference type="AlphaFoldDB" id="A0A7Z0D146"/>
<evidence type="ECO:0000256" key="1">
    <source>
        <dbReference type="SAM" id="Phobius"/>
    </source>
</evidence>
<dbReference type="InterPro" id="IPR021741">
    <property type="entry name" value="DUF3311"/>
</dbReference>